<feature type="region of interest" description="Disordered" evidence="1">
    <location>
        <begin position="276"/>
        <end position="304"/>
    </location>
</feature>
<evidence type="ECO:0000313" key="3">
    <source>
        <dbReference type="Proteomes" id="UP001604336"/>
    </source>
</evidence>
<proteinExistence type="predicted"/>
<dbReference type="EMBL" id="JBFOLK010000003">
    <property type="protein sequence ID" value="KAL2525130.1"/>
    <property type="molecule type" value="Genomic_DNA"/>
</dbReference>
<sequence length="343" mass="38294">MSSSAKWEASLHVLPSMEGVLLIRDVDRSTGETILIDAAPSLREADDPFRWAALDDSEGLWLGSDSGCPKWMESDGRGHVFVVSALLWLENAFACVLDYLPAKEIVEEKRQGGGAGVVLFVPGGSHRLLVTGCPSSIKQWKESWFWVSSNWQRMIDDSEPDLDVPSVYGIVNALPHCELSRDVVDVVRSIYHAAPLTQRYGLILNRHRCLVELGLMASKAEMDQERHPQPTLECLTKQRPRILVPSSAEDTSQKKVIEDLSREENGVEVAAPDVLEVENSGAPEGDAPLKRKRKSGLLGQDPLSPRRRQLNWWTIMPSTRPSLLREPYPSTLSRKWFLRALPG</sequence>
<gene>
    <name evidence="2" type="ORF">Adt_10184</name>
</gene>
<reference evidence="3" key="1">
    <citation type="submission" date="2024-07" db="EMBL/GenBank/DDBJ databases">
        <title>Two chromosome-level genome assemblies of Korean endemic species Abeliophyllum distichum and Forsythia ovata (Oleaceae).</title>
        <authorList>
            <person name="Jang H."/>
        </authorList>
    </citation>
    <scope>NUCLEOTIDE SEQUENCE [LARGE SCALE GENOMIC DNA]</scope>
</reference>
<evidence type="ECO:0000256" key="1">
    <source>
        <dbReference type="SAM" id="MobiDB-lite"/>
    </source>
</evidence>
<accession>A0ABD1UJG2</accession>
<dbReference type="AlphaFoldDB" id="A0ABD1UJG2"/>
<keyword evidence="3" id="KW-1185">Reference proteome</keyword>
<dbReference type="Proteomes" id="UP001604336">
    <property type="component" value="Unassembled WGS sequence"/>
</dbReference>
<protein>
    <submittedName>
        <fullName evidence="2">Uncharacterized protein</fullName>
    </submittedName>
</protein>
<comment type="caution">
    <text evidence="2">The sequence shown here is derived from an EMBL/GenBank/DDBJ whole genome shotgun (WGS) entry which is preliminary data.</text>
</comment>
<evidence type="ECO:0000313" key="2">
    <source>
        <dbReference type="EMBL" id="KAL2525130.1"/>
    </source>
</evidence>
<organism evidence="2 3">
    <name type="scientific">Abeliophyllum distichum</name>
    <dbReference type="NCBI Taxonomy" id="126358"/>
    <lineage>
        <taxon>Eukaryota</taxon>
        <taxon>Viridiplantae</taxon>
        <taxon>Streptophyta</taxon>
        <taxon>Embryophyta</taxon>
        <taxon>Tracheophyta</taxon>
        <taxon>Spermatophyta</taxon>
        <taxon>Magnoliopsida</taxon>
        <taxon>eudicotyledons</taxon>
        <taxon>Gunneridae</taxon>
        <taxon>Pentapetalae</taxon>
        <taxon>asterids</taxon>
        <taxon>lamiids</taxon>
        <taxon>Lamiales</taxon>
        <taxon>Oleaceae</taxon>
        <taxon>Forsythieae</taxon>
        <taxon>Abeliophyllum</taxon>
    </lineage>
</organism>
<name>A0ABD1UJG2_9LAMI</name>